<keyword evidence="5" id="KW-1185">Reference proteome</keyword>
<dbReference type="AlphaFoldDB" id="A0A6A6JD92"/>
<evidence type="ECO:0000256" key="1">
    <source>
        <dbReference type="SAM" id="MobiDB-lite"/>
    </source>
</evidence>
<dbReference type="RefSeq" id="XP_033652129.1">
    <property type="nucleotide sequence ID" value="XM_033792901.1"/>
</dbReference>
<evidence type="ECO:0008006" key="6">
    <source>
        <dbReference type="Google" id="ProtNLM"/>
    </source>
</evidence>
<sequence>MFTVSTIKSEDTSPKSAENTQDPEGFLRRCSGYNKGSFTRCKQPFSRRQTQIFEKSALKYLPTCSNHTDQQVFAGRCKHMLPDGVPCGRLFRWTPPYLELCSDHASCPDINMPCYFLRLPTELRLMVFRYLLPDEPIGNSPPPLPFRGVRSNSYMPMLNLFLVNREIYRDVKGLVFSTAPFAIDIRNGLYMCGLQLLQPTNPDGSPHLQVADKHGESHKFRFINRFDFQAVKNYKLDILVENMPPHILRLHGPGWWDEEVELYDVRDYVAVAVSGILGKAEHLSRLEIRICFCDFDWTQDKLLTNARCVLGPLQRLRNVLKPTLHGIYALSGFSTPSSRFVAQQHLLSLHDCAFSKSRMLVGPGNKAFDEYKAMLETALAQKANTSVIEKSRIHAMFIGLKDFYAQFLKMAPSEVGLPRQGKESFIHRARVAREMEDLETFRLLQNELVQAWLDYLERWARQKQSLSQSLARMLAMDTYPMPDSRGTVNAAPSPSVPTPDSRNKRSSNGQSQGTAPFIPMQSHQVIQRIRAVIASRNSQRLAQGGYLRAGDNPADPIDADKVAAFNRLMDSASKHLQAYGSSGIENHQASSSTQDVPAMQPALSKRGGHNGIREAAHDFTSPGPAGVSGGALPSSGVPVPLLAAPNATVMYQDASMEEALQEHQLSAPRVESLSRASF</sequence>
<dbReference type="InterPro" id="IPR058252">
    <property type="entry name" value="zf_Tbcl_4"/>
</dbReference>
<dbReference type="Proteomes" id="UP000800097">
    <property type="component" value="Unassembled WGS sequence"/>
</dbReference>
<dbReference type="Pfam" id="PF26648">
    <property type="entry name" value="zf_Tbcl_4"/>
    <property type="match status" value="1"/>
</dbReference>
<feature type="region of interest" description="Disordered" evidence="1">
    <location>
        <begin position="583"/>
        <end position="631"/>
    </location>
</feature>
<dbReference type="GeneID" id="54546076"/>
<proteinExistence type="predicted"/>
<reference evidence="4" key="1">
    <citation type="journal article" date="2020" name="Stud. Mycol.">
        <title>101 Dothideomycetes genomes: a test case for predicting lifestyles and emergence of pathogens.</title>
        <authorList>
            <person name="Haridas S."/>
            <person name="Albert R."/>
            <person name="Binder M."/>
            <person name="Bloem J."/>
            <person name="Labutti K."/>
            <person name="Salamov A."/>
            <person name="Andreopoulos B."/>
            <person name="Baker S."/>
            <person name="Barry K."/>
            <person name="Bills G."/>
            <person name="Bluhm B."/>
            <person name="Cannon C."/>
            <person name="Castanera R."/>
            <person name="Culley D."/>
            <person name="Daum C."/>
            <person name="Ezra D."/>
            <person name="Gonzalez J."/>
            <person name="Henrissat B."/>
            <person name="Kuo A."/>
            <person name="Liang C."/>
            <person name="Lipzen A."/>
            <person name="Lutzoni F."/>
            <person name="Magnuson J."/>
            <person name="Mondo S."/>
            <person name="Nolan M."/>
            <person name="Ohm R."/>
            <person name="Pangilinan J."/>
            <person name="Park H.-J."/>
            <person name="Ramirez L."/>
            <person name="Alfaro M."/>
            <person name="Sun H."/>
            <person name="Tritt A."/>
            <person name="Yoshinaga Y."/>
            <person name="Zwiers L.-H."/>
            <person name="Turgeon B."/>
            <person name="Goodwin S."/>
            <person name="Spatafora J."/>
            <person name="Crous P."/>
            <person name="Grigoriev I."/>
        </authorList>
    </citation>
    <scope>NUCLEOTIDE SEQUENCE</scope>
    <source>
        <strain evidence="4">CBS 379.55</strain>
    </source>
</reference>
<accession>A0A6A6JD92</accession>
<dbReference type="InterPro" id="IPR058251">
    <property type="entry name" value="zf_Tbcl_3"/>
</dbReference>
<feature type="region of interest" description="Disordered" evidence="1">
    <location>
        <begin position="481"/>
        <end position="521"/>
    </location>
</feature>
<evidence type="ECO:0000313" key="4">
    <source>
        <dbReference type="EMBL" id="KAF2274590.1"/>
    </source>
</evidence>
<dbReference type="OrthoDB" id="5600002at2759"/>
<feature type="compositionally biased region" description="Polar residues" evidence="1">
    <location>
        <begin position="583"/>
        <end position="595"/>
    </location>
</feature>
<feature type="region of interest" description="Disordered" evidence="1">
    <location>
        <begin position="658"/>
        <end position="678"/>
    </location>
</feature>
<feature type="domain" description="Probable treble clef zinc finger" evidence="2">
    <location>
        <begin position="25"/>
        <end position="72"/>
    </location>
</feature>
<feature type="domain" description="Probable treble clef zinc finger fungi" evidence="3">
    <location>
        <begin position="74"/>
        <end position="107"/>
    </location>
</feature>
<feature type="region of interest" description="Disordered" evidence="1">
    <location>
        <begin position="1"/>
        <end position="24"/>
    </location>
</feature>
<evidence type="ECO:0000259" key="2">
    <source>
        <dbReference type="Pfam" id="PF26647"/>
    </source>
</evidence>
<dbReference type="Pfam" id="PF26647">
    <property type="entry name" value="zf_Tbcl_3"/>
    <property type="match status" value="1"/>
</dbReference>
<evidence type="ECO:0000259" key="3">
    <source>
        <dbReference type="Pfam" id="PF26648"/>
    </source>
</evidence>
<organism evidence="4 5">
    <name type="scientific">Westerdykella ornata</name>
    <dbReference type="NCBI Taxonomy" id="318751"/>
    <lineage>
        <taxon>Eukaryota</taxon>
        <taxon>Fungi</taxon>
        <taxon>Dikarya</taxon>
        <taxon>Ascomycota</taxon>
        <taxon>Pezizomycotina</taxon>
        <taxon>Dothideomycetes</taxon>
        <taxon>Pleosporomycetidae</taxon>
        <taxon>Pleosporales</taxon>
        <taxon>Sporormiaceae</taxon>
        <taxon>Westerdykella</taxon>
    </lineage>
</organism>
<gene>
    <name evidence="4" type="ORF">EI97DRAFT_103138</name>
</gene>
<dbReference type="EMBL" id="ML986502">
    <property type="protein sequence ID" value="KAF2274590.1"/>
    <property type="molecule type" value="Genomic_DNA"/>
</dbReference>
<name>A0A6A6JD92_WESOR</name>
<evidence type="ECO:0000313" key="5">
    <source>
        <dbReference type="Proteomes" id="UP000800097"/>
    </source>
</evidence>
<protein>
    <recommendedName>
        <fullName evidence="6">F-box domain-containing protein</fullName>
    </recommendedName>
</protein>